<evidence type="ECO:0000313" key="7">
    <source>
        <dbReference type="Proteomes" id="UP000005297"/>
    </source>
</evidence>
<keyword evidence="4" id="KW-0732">Signal</keyword>
<dbReference type="SUPFAM" id="SSF52833">
    <property type="entry name" value="Thioredoxin-like"/>
    <property type="match status" value="1"/>
</dbReference>
<dbReference type="AlphaFoldDB" id="Q0EYZ8"/>
<evidence type="ECO:0000256" key="1">
    <source>
        <dbReference type="ARBA" id="ARBA00004196"/>
    </source>
</evidence>
<dbReference type="Gene3D" id="3.40.30.10">
    <property type="entry name" value="Glutaredoxin"/>
    <property type="match status" value="1"/>
</dbReference>
<evidence type="ECO:0000259" key="5">
    <source>
        <dbReference type="PROSITE" id="PS51352"/>
    </source>
</evidence>
<dbReference type="PANTHER" id="PTHR42852:SF13">
    <property type="entry name" value="PROTEIN DIPZ"/>
    <property type="match status" value="1"/>
</dbReference>
<evidence type="ECO:0000256" key="3">
    <source>
        <dbReference type="ARBA" id="ARBA00023284"/>
    </source>
</evidence>
<dbReference type="HOGENOM" id="CLU_042529_11_2_0"/>
<dbReference type="PROSITE" id="PS00194">
    <property type="entry name" value="THIOREDOXIN_1"/>
    <property type="match status" value="1"/>
</dbReference>
<dbReference type="PANTHER" id="PTHR42852">
    <property type="entry name" value="THIOL:DISULFIDE INTERCHANGE PROTEIN DSBE"/>
    <property type="match status" value="1"/>
</dbReference>
<organism evidence="6 7">
    <name type="scientific">Mariprofundus ferrooxydans PV-1</name>
    <dbReference type="NCBI Taxonomy" id="314345"/>
    <lineage>
        <taxon>Bacteria</taxon>
        <taxon>Pseudomonadati</taxon>
        <taxon>Pseudomonadota</taxon>
        <taxon>Candidatius Mariprofundia</taxon>
        <taxon>Mariprofundales</taxon>
        <taxon>Mariprofundaceae</taxon>
        <taxon>Mariprofundus</taxon>
    </lineage>
</organism>
<dbReference type="STRING" id="314344.AL013_03125"/>
<keyword evidence="2" id="KW-0201">Cytochrome c-type biogenesis</keyword>
<dbReference type="EMBL" id="AATS01000008">
    <property type="protein sequence ID" value="EAU54409.1"/>
    <property type="molecule type" value="Genomic_DNA"/>
</dbReference>
<feature type="signal peptide" evidence="4">
    <location>
        <begin position="1"/>
        <end position="15"/>
    </location>
</feature>
<dbReference type="GO" id="GO:0015036">
    <property type="term" value="F:disulfide oxidoreductase activity"/>
    <property type="evidence" value="ECO:0007669"/>
    <property type="project" value="UniProtKB-ARBA"/>
</dbReference>
<dbReference type="CDD" id="cd02966">
    <property type="entry name" value="TlpA_like_family"/>
    <property type="match status" value="1"/>
</dbReference>
<feature type="chain" id="PRO_5013198103" evidence="4">
    <location>
        <begin position="16"/>
        <end position="147"/>
    </location>
</feature>
<dbReference type="eggNOG" id="COG0526">
    <property type="taxonomic scope" value="Bacteria"/>
</dbReference>
<dbReference type="Proteomes" id="UP000005297">
    <property type="component" value="Unassembled WGS sequence"/>
</dbReference>
<evidence type="ECO:0000256" key="2">
    <source>
        <dbReference type="ARBA" id="ARBA00022748"/>
    </source>
</evidence>
<dbReference type="InterPro" id="IPR036249">
    <property type="entry name" value="Thioredoxin-like_sf"/>
</dbReference>
<dbReference type="InterPro" id="IPR050553">
    <property type="entry name" value="Thioredoxin_ResA/DsbE_sf"/>
</dbReference>
<comment type="subcellular location">
    <subcellularLocation>
        <location evidence="1">Cell envelope</location>
    </subcellularLocation>
</comment>
<dbReference type="InParanoid" id="Q0EYZ8"/>
<dbReference type="Pfam" id="PF08534">
    <property type="entry name" value="Redoxin"/>
    <property type="match status" value="1"/>
</dbReference>
<reference evidence="6 7" key="1">
    <citation type="submission" date="2006-09" db="EMBL/GenBank/DDBJ databases">
        <authorList>
            <person name="Emerson D."/>
            <person name="Ferriera S."/>
            <person name="Johnson J."/>
            <person name="Kravitz S."/>
            <person name="Halpern A."/>
            <person name="Remington K."/>
            <person name="Beeson K."/>
            <person name="Tran B."/>
            <person name="Rogers Y.-H."/>
            <person name="Friedman R."/>
            <person name="Venter J.C."/>
        </authorList>
    </citation>
    <scope>NUCLEOTIDE SEQUENCE [LARGE SCALE GENOMIC DNA]</scope>
    <source>
        <strain evidence="6 7">PV-1</strain>
    </source>
</reference>
<evidence type="ECO:0000313" key="6">
    <source>
        <dbReference type="EMBL" id="EAU54409.1"/>
    </source>
</evidence>
<evidence type="ECO:0000256" key="4">
    <source>
        <dbReference type="SAM" id="SignalP"/>
    </source>
</evidence>
<accession>Q0EYZ8</accession>
<feature type="domain" description="Thioredoxin" evidence="5">
    <location>
        <begin position="7"/>
        <end position="147"/>
    </location>
</feature>
<dbReference type="InterPro" id="IPR013740">
    <property type="entry name" value="Redoxin"/>
</dbReference>
<name>Q0EYZ8_9PROT</name>
<proteinExistence type="predicted"/>
<dbReference type="InterPro" id="IPR013766">
    <property type="entry name" value="Thioredoxin_domain"/>
</dbReference>
<dbReference type="PROSITE" id="PS51352">
    <property type="entry name" value="THIOREDOXIN_2"/>
    <property type="match status" value="1"/>
</dbReference>
<dbReference type="GO" id="GO:0017004">
    <property type="term" value="P:cytochrome complex assembly"/>
    <property type="evidence" value="ECO:0007669"/>
    <property type="project" value="UniProtKB-KW"/>
</dbReference>
<keyword evidence="7" id="KW-1185">Reference proteome</keyword>
<protein>
    <submittedName>
        <fullName evidence="6">Putative thiol:disulfide interchange protein</fullName>
    </submittedName>
</protein>
<gene>
    <name evidence="6" type="ORF">SPV1_08326</name>
</gene>
<comment type="caution">
    <text evidence="6">The sequence shown here is derived from an EMBL/GenBank/DDBJ whole genome shotgun (WGS) entry which is preliminary data.</text>
</comment>
<dbReference type="GO" id="GO:0030313">
    <property type="term" value="C:cell envelope"/>
    <property type="evidence" value="ECO:0007669"/>
    <property type="project" value="UniProtKB-SubCell"/>
</dbReference>
<dbReference type="InterPro" id="IPR017937">
    <property type="entry name" value="Thioredoxin_CS"/>
</dbReference>
<keyword evidence="3" id="KW-0676">Redox-active center</keyword>
<sequence>MIAALLLLAWMPAQAASLHWTDSKGAMHSLDEYKGKPVLVHFWASWCGPCRHEMPALTAWLKKHPQVIIIPISLDSSLADAQAFLTSNHFDLPAQLTDSAQAMGMGARGLPTTLAIASDGTIKARQIGTLPWEDPSFSDTVLSMLKP</sequence>